<evidence type="ECO:0000256" key="1">
    <source>
        <dbReference type="ARBA" id="ARBA00012513"/>
    </source>
</evidence>
<dbReference type="Gene3D" id="3.30.10.20">
    <property type="match status" value="3"/>
</dbReference>
<feature type="transmembrane region" description="Helical" evidence="11">
    <location>
        <begin position="364"/>
        <end position="384"/>
    </location>
</feature>
<evidence type="ECO:0000256" key="2">
    <source>
        <dbReference type="ARBA" id="ARBA00022527"/>
    </source>
</evidence>
<feature type="domain" description="PASTA" evidence="13">
    <location>
        <begin position="522"/>
        <end position="590"/>
    </location>
</feature>
<feature type="compositionally biased region" description="Low complexity" evidence="10">
    <location>
        <begin position="658"/>
        <end position="681"/>
    </location>
</feature>
<comment type="catalytic activity">
    <reaction evidence="7">
        <text>L-threonyl-[protein] + ATP = O-phospho-L-threonyl-[protein] + ADP + H(+)</text>
        <dbReference type="Rhea" id="RHEA:46608"/>
        <dbReference type="Rhea" id="RHEA-COMP:11060"/>
        <dbReference type="Rhea" id="RHEA-COMP:11605"/>
        <dbReference type="ChEBI" id="CHEBI:15378"/>
        <dbReference type="ChEBI" id="CHEBI:30013"/>
        <dbReference type="ChEBI" id="CHEBI:30616"/>
        <dbReference type="ChEBI" id="CHEBI:61977"/>
        <dbReference type="ChEBI" id="CHEBI:456216"/>
        <dbReference type="EC" id="2.7.11.1"/>
    </reaction>
</comment>
<dbReference type="PROSITE" id="PS00107">
    <property type="entry name" value="PROTEIN_KINASE_ATP"/>
    <property type="match status" value="1"/>
</dbReference>
<accession>A0A8I0A8L0</accession>
<dbReference type="Proteomes" id="UP000662088">
    <property type="component" value="Unassembled WGS sequence"/>
</dbReference>
<feature type="domain" description="Protein kinase" evidence="12">
    <location>
        <begin position="10"/>
        <end position="271"/>
    </location>
</feature>
<feature type="domain" description="PASTA" evidence="13">
    <location>
        <begin position="455"/>
        <end position="521"/>
    </location>
</feature>
<dbReference type="InterPro" id="IPR000719">
    <property type="entry name" value="Prot_kinase_dom"/>
</dbReference>
<dbReference type="NCBIfam" id="NF033483">
    <property type="entry name" value="PknB_PASTA_kin"/>
    <property type="match status" value="1"/>
</dbReference>
<feature type="compositionally biased region" description="Polar residues" evidence="10">
    <location>
        <begin position="693"/>
        <end position="705"/>
    </location>
</feature>
<keyword evidence="2" id="KW-0723">Serine/threonine-protein kinase</keyword>
<keyword evidence="6 9" id="KW-0067">ATP-binding</keyword>
<evidence type="ECO:0000259" key="12">
    <source>
        <dbReference type="PROSITE" id="PS50011"/>
    </source>
</evidence>
<evidence type="ECO:0000256" key="5">
    <source>
        <dbReference type="ARBA" id="ARBA00022777"/>
    </source>
</evidence>
<dbReference type="Gene3D" id="1.10.510.10">
    <property type="entry name" value="Transferase(Phosphotransferase) domain 1"/>
    <property type="match status" value="1"/>
</dbReference>
<dbReference type="CDD" id="cd14014">
    <property type="entry name" value="STKc_PknB_like"/>
    <property type="match status" value="1"/>
</dbReference>
<protein>
    <recommendedName>
        <fullName evidence="1">non-specific serine/threonine protein kinase</fullName>
        <ecNumber evidence="1">2.7.11.1</ecNumber>
    </recommendedName>
</protein>
<evidence type="ECO:0000256" key="3">
    <source>
        <dbReference type="ARBA" id="ARBA00022679"/>
    </source>
</evidence>
<evidence type="ECO:0000256" key="7">
    <source>
        <dbReference type="ARBA" id="ARBA00047899"/>
    </source>
</evidence>
<dbReference type="FunFam" id="1.10.510.10:FF:000021">
    <property type="entry name" value="Serine/threonine protein kinase"/>
    <property type="match status" value="1"/>
</dbReference>
<keyword evidence="5 14" id="KW-0418">Kinase</keyword>
<dbReference type="PROSITE" id="PS00108">
    <property type="entry name" value="PROTEIN_KINASE_ST"/>
    <property type="match status" value="1"/>
</dbReference>
<evidence type="ECO:0000256" key="8">
    <source>
        <dbReference type="ARBA" id="ARBA00048679"/>
    </source>
</evidence>
<evidence type="ECO:0000256" key="11">
    <source>
        <dbReference type="SAM" id="Phobius"/>
    </source>
</evidence>
<sequence>MIGEILGDRYELIEIIGEGGMAIVYKSKDKKLNRLVAVKVLKKEFSDNKDIAEKFKREATAIANLSDTNIVNVLDVGHEEKGNIDYFVMEYVSGKTLKDLIVYSGKLNYTTAIEIAIQIAKALECAHRNNIIHRDIKPQNILVTENGDVKVTDFGIAKSSTASTITNTTTIMGSAHYLSPEQAKGTFIDGRSDIYSLGIVLYEMLTGRLPFDGESPVTIALKHIQEEPVPPKGINLSIPDSLNTLVLKCMAKEASDRYDNIKELMVDLQKIKDNPNAIINGKASAYDSKTIIMTPISEKQMNTTKVDKAQAKVVNSSVVDDDYDEYDEYDGDEYEEDDDELENIPVKRAKETTVNKQRKSRKGIIIGIITIAILAIMVPFGMYFTGGAKEVSIPKIVGLSQEEAESALKKAGLALQVDSRKYDENYKEGYIISSNPSEGTVVKTNTTVKVVVSSGVEKVKVPDVRDLSSEAAVSALEDRGLVATLSYDYSDTVEYGYVISQSINKNQEVEKGSKISLIISLGKEVKWVTVKNVIGYNQSEAVATLENQGVKVTINTEDTSNESENGMVINQSVYGIDVKVGTAVTLTIGKYVEKSYNVSEYVYIGQSLSEAIAALESAGLSYQISGTVSGDDYVNYSITGYTQEVKKNEAVKLKVKKNPSGGTTGNTSSDTTGETNSGETNSSEETDDTGTDASTDAQYTETTVGVTDIFPSKFN</sequence>
<dbReference type="AlphaFoldDB" id="A0A8I0A8L0"/>
<dbReference type="RefSeq" id="WP_022212298.1">
    <property type="nucleotide sequence ID" value="NZ_JACOOQ010000007.1"/>
</dbReference>
<evidence type="ECO:0000256" key="10">
    <source>
        <dbReference type="SAM" id="MobiDB-lite"/>
    </source>
</evidence>
<keyword evidence="4 9" id="KW-0547">Nucleotide-binding</keyword>
<keyword evidence="11" id="KW-0812">Transmembrane</keyword>
<evidence type="ECO:0000256" key="4">
    <source>
        <dbReference type="ARBA" id="ARBA00022741"/>
    </source>
</evidence>
<dbReference type="InterPro" id="IPR005543">
    <property type="entry name" value="PASTA_dom"/>
</dbReference>
<dbReference type="InterPro" id="IPR008271">
    <property type="entry name" value="Ser/Thr_kinase_AS"/>
</dbReference>
<dbReference type="EMBL" id="JACOOQ010000007">
    <property type="protein sequence ID" value="MBC5639916.1"/>
    <property type="molecule type" value="Genomic_DNA"/>
</dbReference>
<gene>
    <name evidence="14" type="primary">pknB</name>
    <name evidence="14" type="ORF">H8R92_05620</name>
</gene>
<evidence type="ECO:0000256" key="6">
    <source>
        <dbReference type="ARBA" id="ARBA00022840"/>
    </source>
</evidence>
<evidence type="ECO:0000259" key="13">
    <source>
        <dbReference type="PROSITE" id="PS51178"/>
    </source>
</evidence>
<keyword evidence="15" id="KW-1185">Reference proteome</keyword>
<dbReference type="EC" id="2.7.11.1" evidence="1"/>
<dbReference type="SMART" id="SM00740">
    <property type="entry name" value="PASTA"/>
    <property type="match status" value="3"/>
</dbReference>
<comment type="catalytic activity">
    <reaction evidence="8">
        <text>L-seryl-[protein] + ATP = O-phospho-L-seryl-[protein] + ADP + H(+)</text>
        <dbReference type="Rhea" id="RHEA:17989"/>
        <dbReference type="Rhea" id="RHEA-COMP:9863"/>
        <dbReference type="Rhea" id="RHEA-COMP:11604"/>
        <dbReference type="ChEBI" id="CHEBI:15378"/>
        <dbReference type="ChEBI" id="CHEBI:29999"/>
        <dbReference type="ChEBI" id="CHEBI:30616"/>
        <dbReference type="ChEBI" id="CHEBI:83421"/>
        <dbReference type="ChEBI" id="CHEBI:456216"/>
        <dbReference type="EC" id="2.7.11.1"/>
    </reaction>
</comment>
<evidence type="ECO:0000313" key="15">
    <source>
        <dbReference type="Proteomes" id="UP000662088"/>
    </source>
</evidence>
<feature type="domain" description="PASTA" evidence="13">
    <location>
        <begin position="387"/>
        <end position="454"/>
    </location>
</feature>
<dbReference type="SMART" id="SM00220">
    <property type="entry name" value="S_TKc"/>
    <property type="match status" value="1"/>
</dbReference>
<keyword evidence="3" id="KW-0808">Transferase</keyword>
<dbReference type="PANTHER" id="PTHR43289">
    <property type="entry name" value="MITOGEN-ACTIVATED PROTEIN KINASE KINASE KINASE 20-RELATED"/>
    <property type="match status" value="1"/>
</dbReference>
<dbReference type="Pfam" id="PF03793">
    <property type="entry name" value="PASTA"/>
    <property type="match status" value="3"/>
</dbReference>
<dbReference type="InterPro" id="IPR011009">
    <property type="entry name" value="Kinase-like_dom_sf"/>
</dbReference>
<dbReference type="Gene3D" id="3.30.200.20">
    <property type="entry name" value="Phosphorylase Kinase, domain 1"/>
    <property type="match status" value="1"/>
</dbReference>
<keyword evidence="11" id="KW-1133">Transmembrane helix</keyword>
<keyword evidence="11" id="KW-0472">Membrane</keyword>
<proteinExistence type="predicted"/>
<dbReference type="FunFam" id="3.30.200.20:FF:000035">
    <property type="entry name" value="Serine/threonine protein kinase Stk1"/>
    <property type="match status" value="1"/>
</dbReference>
<dbReference type="PROSITE" id="PS50011">
    <property type="entry name" value="PROTEIN_KINASE_DOM"/>
    <property type="match status" value="1"/>
</dbReference>
<dbReference type="SUPFAM" id="SSF56112">
    <property type="entry name" value="Protein kinase-like (PK-like)"/>
    <property type="match status" value="1"/>
</dbReference>
<evidence type="ECO:0000256" key="9">
    <source>
        <dbReference type="PROSITE-ProRule" id="PRU10141"/>
    </source>
</evidence>
<reference evidence="14" key="1">
    <citation type="submission" date="2020-08" db="EMBL/GenBank/DDBJ databases">
        <title>Genome public.</title>
        <authorList>
            <person name="Liu C."/>
            <person name="Sun Q."/>
        </authorList>
    </citation>
    <scope>NUCLEOTIDE SEQUENCE</scope>
    <source>
        <strain evidence="14">NSJ-42</strain>
    </source>
</reference>
<dbReference type="InterPro" id="IPR017441">
    <property type="entry name" value="Protein_kinase_ATP_BS"/>
</dbReference>
<dbReference type="Pfam" id="PF00069">
    <property type="entry name" value="Pkinase"/>
    <property type="match status" value="1"/>
</dbReference>
<dbReference type="PANTHER" id="PTHR43289:SF34">
    <property type="entry name" value="SERINE_THREONINE-PROTEIN KINASE YBDM-RELATED"/>
    <property type="match status" value="1"/>
</dbReference>
<name>A0A8I0A8L0_9CLOT</name>
<evidence type="ECO:0000313" key="14">
    <source>
        <dbReference type="EMBL" id="MBC5639916.1"/>
    </source>
</evidence>
<feature type="binding site" evidence="9">
    <location>
        <position position="39"/>
    </location>
    <ligand>
        <name>ATP</name>
        <dbReference type="ChEBI" id="CHEBI:30616"/>
    </ligand>
</feature>
<dbReference type="SUPFAM" id="SSF54184">
    <property type="entry name" value="Penicillin-binding protein 2x (pbp-2x), c-terminal domain"/>
    <property type="match status" value="1"/>
</dbReference>
<organism evidence="14 15">
    <name type="scientific">Clostridium lentum</name>
    <dbReference type="NCBI Taxonomy" id="2763037"/>
    <lineage>
        <taxon>Bacteria</taxon>
        <taxon>Bacillati</taxon>
        <taxon>Bacillota</taxon>
        <taxon>Clostridia</taxon>
        <taxon>Eubacteriales</taxon>
        <taxon>Clostridiaceae</taxon>
        <taxon>Clostridium</taxon>
    </lineage>
</organism>
<comment type="caution">
    <text evidence="14">The sequence shown here is derived from an EMBL/GenBank/DDBJ whole genome shotgun (WGS) entry which is preliminary data.</text>
</comment>
<dbReference type="PROSITE" id="PS51178">
    <property type="entry name" value="PASTA"/>
    <property type="match status" value="3"/>
</dbReference>
<dbReference type="GO" id="GO:0005524">
    <property type="term" value="F:ATP binding"/>
    <property type="evidence" value="ECO:0007669"/>
    <property type="project" value="UniProtKB-UniRule"/>
</dbReference>
<dbReference type="CDD" id="cd06577">
    <property type="entry name" value="PASTA_pknB"/>
    <property type="match status" value="3"/>
</dbReference>
<dbReference type="GO" id="GO:0004674">
    <property type="term" value="F:protein serine/threonine kinase activity"/>
    <property type="evidence" value="ECO:0007669"/>
    <property type="project" value="UniProtKB-KW"/>
</dbReference>
<feature type="region of interest" description="Disordered" evidence="10">
    <location>
        <begin position="654"/>
        <end position="715"/>
    </location>
</feature>